<feature type="domain" description="General stress protein FMN-binding split barrel" evidence="1">
    <location>
        <begin position="19"/>
        <end position="173"/>
    </location>
</feature>
<proteinExistence type="predicted"/>
<accession>A0A8H5D231</accession>
<keyword evidence="3" id="KW-1185">Reference proteome</keyword>
<dbReference type="Gene3D" id="2.30.110.10">
    <property type="entry name" value="Electron Transport, Fmn-binding Protein, Chain A"/>
    <property type="match status" value="1"/>
</dbReference>
<dbReference type="Pfam" id="PF16242">
    <property type="entry name" value="Pyrid_ox_like"/>
    <property type="match status" value="1"/>
</dbReference>
<dbReference type="EMBL" id="JAACJO010000012">
    <property type="protein sequence ID" value="KAF5351684.1"/>
    <property type="molecule type" value="Genomic_DNA"/>
</dbReference>
<dbReference type="AlphaFoldDB" id="A0A8H5D231"/>
<organism evidence="2 3">
    <name type="scientific">Leucocoprinus leucothites</name>
    <dbReference type="NCBI Taxonomy" id="201217"/>
    <lineage>
        <taxon>Eukaryota</taxon>
        <taxon>Fungi</taxon>
        <taxon>Dikarya</taxon>
        <taxon>Basidiomycota</taxon>
        <taxon>Agaricomycotina</taxon>
        <taxon>Agaricomycetes</taxon>
        <taxon>Agaricomycetidae</taxon>
        <taxon>Agaricales</taxon>
        <taxon>Agaricineae</taxon>
        <taxon>Agaricaceae</taxon>
        <taxon>Leucocoprinus</taxon>
    </lineage>
</organism>
<comment type="caution">
    <text evidence="2">The sequence shown here is derived from an EMBL/GenBank/DDBJ whole genome shotgun (WGS) entry which is preliminary data.</text>
</comment>
<evidence type="ECO:0000259" key="1">
    <source>
        <dbReference type="Pfam" id="PF16242"/>
    </source>
</evidence>
<evidence type="ECO:0000313" key="3">
    <source>
        <dbReference type="Proteomes" id="UP000559027"/>
    </source>
</evidence>
<dbReference type="SUPFAM" id="SSF50475">
    <property type="entry name" value="FMN-binding split barrel"/>
    <property type="match status" value="1"/>
</dbReference>
<reference evidence="2 3" key="1">
    <citation type="journal article" date="2020" name="ISME J.">
        <title>Uncovering the hidden diversity of litter-decomposition mechanisms in mushroom-forming fungi.</title>
        <authorList>
            <person name="Floudas D."/>
            <person name="Bentzer J."/>
            <person name="Ahren D."/>
            <person name="Johansson T."/>
            <person name="Persson P."/>
            <person name="Tunlid A."/>
        </authorList>
    </citation>
    <scope>NUCLEOTIDE SEQUENCE [LARGE SCALE GENOMIC DNA]</scope>
    <source>
        <strain evidence="2 3">CBS 146.42</strain>
    </source>
</reference>
<evidence type="ECO:0000313" key="2">
    <source>
        <dbReference type="EMBL" id="KAF5351684.1"/>
    </source>
</evidence>
<dbReference type="InterPro" id="IPR052917">
    <property type="entry name" value="Stress-Dev_Protein"/>
</dbReference>
<dbReference type="PANTHER" id="PTHR34818:SF1">
    <property type="entry name" value="PROTEIN BLI-3"/>
    <property type="match status" value="1"/>
</dbReference>
<sequence>MLDPYVAMSSMTTATAKEKIDGLKQIMSSTETAMLTTRSVDGHLHSRAMAPASSKEDKDLKFVFLANNASHKFEEMENDANVNLAFINPSTTAWASIAGKVKISSDRDDVKKYWAKGTGAWFGDLKDGVHKGDYTDPRVSVIEVIPDEIRYWYPTEGKIMRAVEIGIDSLTGQVASPGELRTLSHKEMLTQGQN</sequence>
<protein>
    <recommendedName>
        <fullName evidence="1">General stress protein FMN-binding split barrel domain-containing protein</fullName>
    </recommendedName>
</protein>
<dbReference type="PANTHER" id="PTHR34818">
    <property type="entry name" value="PROTEIN BLI-3"/>
    <property type="match status" value="1"/>
</dbReference>
<dbReference type="InterPro" id="IPR038725">
    <property type="entry name" value="YdaG_split_barrel_FMN-bd"/>
</dbReference>
<gene>
    <name evidence="2" type="ORF">D9756_007697</name>
</gene>
<dbReference type="InterPro" id="IPR012349">
    <property type="entry name" value="Split_barrel_FMN-bd"/>
</dbReference>
<dbReference type="OrthoDB" id="434253at2759"/>
<dbReference type="Proteomes" id="UP000559027">
    <property type="component" value="Unassembled WGS sequence"/>
</dbReference>
<name>A0A8H5D231_9AGAR</name>